<dbReference type="Proteomes" id="UP000184079">
    <property type="component" value="Unassembled WGS sequence"/>
</dbReference>
<dbReference type="InterPro" id="IPR023393">
    <property type="entry name" value="START-like_dom_sf"/>
</dbReference>
<dbReference type="InterPro" id="IPR010419">
    <property type="entry name" value="CO_DH_gsu"/>
</dbReference>
<accession>A0A1M5NYK0</accession>
<sequence>MPSGTKEMTLQAPIEQVWDFVSDMNHWAPLVPGYIDHEIINDTESTWKFKGDLGIVQKKVQLKVLITKWEKPEKVTFNLKGISEKFTGSGYFHALAINSDTTKMTGHLDMKAEGMMGPVINPVLKSFLPKMTTELTEAIAQEITNSKSHS</sequence>
<keyword evidence="2" id="KW-1185">Reference proteome</keyword>
<dbReference type="OrthoDB" id="2374625at2"/>
<protein>
    <submittedName>
        <fullName evidence="1">Carbon monoxide dehydrogenase subunit G</fullName>
    </submittedName>
</protein>
<evidence type="ECO:0000313" key="1">
    <source>
        <dbReference type="EMBL" id="SHG94535.1"/>
    </source>
</evidence>
<dbReference type="AlphaFoldDB" id="A0A1M5NYK0"/>
<proteinExistence type="predicted"/>
<dbReference type="Gene3D" id="3.30.530.20">
    <property type="match status" value="1"/>
</dbReference>
<name>A0A1M5NYK0_9BACI</name>
<dbReference type="RefSeq" id="WP_073005653.1">
    <property type="nucleotide sequence ID" value="NZ_FQXD01000002.1"/>
</dbReference>
<evidence type="ECO:0000313" key="2">
    <source>
        <dbReference type="Proteomes" id="UP000184079"/>
    </source>
</evidence>
<dbReference type="SUPFAM" id="SSF55961">
    <property type="entry name" value="Bet v1-like"/>
    <property type="match status" value="1"/>
</dbReference>
<reference evidence="2" key="1">
    <citation type="submission" date="2016-11" db="EMBL/GenBank/DDBJ databases">
        <authorList>
            <person name="Varghese N."/>
            <person name="Submissions S."/>
        </authorList>
    </citation>
    <scope>NUCLEOTIDE SEQUENCE [LARGE SCALE GENOMIC DNA]</scope>
    <source>
        <strain evidence="2">CGMCC 1.6496</strain>
    </source>
</reference>
<dbReference type="Pfam" id="PF06240">
    <property type="entry name" value="COXG"/>
    <property type="match status" value="1"/>
</dbReference>
<organism evidence="1 2">
    <name type="scientific">Virgibacillus chiguensis</name>
    <dbReference type="NCBI Taxonomy" id="411959"/>
    <lineage>
        <taxon>Bacteria</taxon>
        <taxon>Bacillati</taxon>
        <taxon>Bacillota</taxon>
        <taxon>Bacilli</taxon>
        <taxon>Bacillales</taxon>
        <taxon>Bacillaceae</taxon>
        <taxon>Virgibacillus</taxon>
    </lineage>
</organism>
<dbReference type="EMBL" id="FQXD01000002">
    <property type="protein sequence ID" value="SHG94535.1"/>
    <property type="molecule type" value="Genomic_DNA"/>
</dbReference>
<dbReference type="CDD" id="cd07812">
    <property type="entry name" value="SRPBCC"/>
    <property type="match status" value="1"/>
</dbReference>
<gene>
    <name evidence="1" type="ORF">SAMN05421807_102388</name>
</gene>